<dbReference type="EMBL" id="MNCJ02000328">
    <property type="protein sequence ID" value="KAF5772394.1"/>
    <property type="molecule type" value="Genomic_DNA"/>
</dbReference>
<organism evidence="2 3">
    <name type="scientific">Helianthus annuus</name>
    <name type="common">Common sunflower</name>
    <dbReference type="NCBI Taxonomy" id="4232"/>
    <lineage>
        <taxon>Eukaryota</taxon>
        <taxon>Viridiplantae</taxon>
        <taxon>Streptophyta</taxon>
        <taxon>Embryophyta</taxon>
        <taxon>Tracheophyta</taxon>
        <taxon>Spermatophyta</taxon>
        <taxon>Magnoliopsida</taxon>
        <taxon>eudicotyledons</taxon>
        <taxon>Gunneridae</taxon>
        <taxon>Pentapetalae</taxon>
        <taxon>asterids</taxon>
        <taxon>campanulids</taxon>
        <taxon>Asterales</taxon>
        <taxon>Asteraceae</taxon>
        <taxon>Asteroideae</taxon>
        <taxon>Heliantheae alliance</taxon>
        <taxon>Heliantheae</taxon>
        <taxon>Helianthus</taxon>
    </lineage>
</organism>
<protein>
    <submittedName>
        <fullName evidence="2">Uncharacterized protein</fullName>
    </submittedName>
</protein>
<reference evidence="1 3" key="1">
    <citation type="journal article" date="2017" name="Nature">
        <title>The sunflower genome provides insights into oil metabolism, flowering and Asterid evolution.</title>
        <authorList>
            <person name="Badouin H."/>
            <person name="Gouzy J."/>
            <person name="Grassa C.J."/>
            <person name="Murat F."/>
            <person name="Staton S.E."/>
            <person name="Cottret L."/>
            <person name="Lelandais-Briere C."/>
            <person name="Owens G.L."/>
            <person name="Carrere S."/>
            <person name="Mayjonade B."/>
            <person name="Legrand L."/>
            <person name="Gill N."/>
            <person name="Kane N.C."/>
            <person name="Bowers J.E."/>
            <person name="Hubner S."/>
            <person name="Bellec A."/>
            <person name="Berard A."/>
            <person name="Berges H."/>
            <person name="Blanchet N."/>
            <person name="Boniface M.C."/>
            <person name="Brunel D."/>
            <person name="Catrice O."/>
            <person name="Chaidir N."/>
            <person name="Claudel C."/>
            <person name="Donnadieu C."/>
            <person name="Faraut T."/>
            <person name="Fievet G."/>
            <person name="Helmstetter N."/>
            <person name="King M."/>
            <person name="Knapp S.J."/>
            <person name="Lai Z."/>
            <person name="Le Paslier M.C."/>
            <person name="Lippi Y."/>
            <person name="Lorenzon L."/>
            <person name="Mandel J.R."/>
            <person name="Marage G."/>
            <person name="Marchand G."/>
            <person name="Marquand E."/>
            <person name="Bret-Mestries E."/>
            <person name="Morien E."/>
            <person name="Nambeesan S."/>
            <person name="Nguyen T."/>
            <person name="Pegot-Espagnet P."/>
            <person name="Pouilly N."/>
            <person name="Raftis F."/>
            <person name="Sallet E."/>
            <person name="Schiex T."/>
            <person name="Thomas J."/>
            <person name="Vandecasteele C."/>
            <person name="Vares D."/>
            <person name="Vear F."/>
            <person name="Vautrin S."/>
            <person name="Crespi M."/>
            <person name="Mangin B."/>
            <person name="Burke J.M."/>
            <person name="Salse J."/>
            <person name="Munos S."/>
            <person name="Vincourt P."/>
            <person name="Rieseberg L.H."/>
            <person name="Langlade N.B."/>
        </authorList>
    </citation>
    <scope>NUCLEOTIDE SEQUENCE [LARGE SCALE GENOMIC DNA]</scope>
    <source>
        <strain evidence="3">cv. SF193</strain>
        <tissue evidence="1">Leaves</tissue>
    </source>
</reference>
<evidence type="ECO:0000313" key="2">
    <source>
        <dbReference type="EMBL" id="OTG00640.1"/>
    </source>
</evidence>
<keyword evidence="3" id="KW-1185">Reference proteome</keyword>
<proteinExistence type="predicted"/>
<reference evidence="2" key="2">
    <citation type="submission" date="2017-02" db="EMBL/GenBank/DDBJ databases">
        <title>Sunflower complete genome.</title>
        <authorList>
            <person name="Langlade N."/>
            <person name="Munos S."/>
        </authorList>
    </citation>
    <scope>NUCLEOTIDE SEQUENCE [LARGE SCALE GENOMIC DNA]</scope>
    <source>
        <tissue evidence="2">Leaves</tissue>
    </source>
</reference>
<dbReference type="AlphaFoldDB" id="A0A251SP74"/>
<evidence type="ECO:0000313" key="1">
    <source>
        <dbReference type="EMBL" id="KAF5772394.1"/>
    </source>
</evidence>
<name>A0A251SP74_HELAN</name>
<gene>
    <name evidence="2" type="ORF">HannXRQ_Chr13g0393301</name>
    <name evidence="1" type="ORF">HanXRQr2_Chr13g0576361</name>
</gene>
<dbReference type="EMBL" id="CM007902">
    <property type="protein sequence ID" value="OTG00640.1"/>
    <property type="molecule type" value="Genomic_DNA"/>
</dbReference>
<evidence type="ECO:0000313" key="3">
    <source>
        <dbReference type="Proteomes" id="UP000215914"/>
    </source>
</evidence>
<reference evidence="1" key="3">
    <citation type="submission" date="2020-06" db="EMBL/GenBank/DDBJ databases">
        <title>Helianthus annuus Genome sequencing and assembly Release 2.</title>
        <authorList>
            <person name="Gouzy J."/>
            <person name="Langlade N."/>
            <person name="Munos S."/>
        </authorList>
    </citation>
    <scope>NUCLEOTIDE SEQUENCE</scope>
    <source>
        <tissue evidence="1">Leaves</tissue>
    </source>
</reference>
<sequence>MRVLEIKGPATLPAAYLAGVIINGGCCTLCSAVAHASLPHTIHDEANISAKISHGGLLHRNPKSIIHENQ</sequence>
<dbReference type="Gramene" id="mRNA:HanXRQr2_Chr13g0576361">
    <property type="protein sequence ID" value="CDS:HanXRQr2_Chr13g0576361.1"/>
    <property type="gene ID" value="HanXRQr2_Chr13g0576361"/>
</dbReference>
<accession>A0A251SP74</accession>
<dbReference type="InParanoid" id="A0A251SP74"/>
<dbReference type="Proteomes" id="UP000215914">
    <property type="component" value="Chromosome 13"/>
</dbReference>